<proteinExistence type="predicted"/>
<organism evidence="1 2">
    <name type="scientific">Corynebacterium sanguinis</name>
    <dbReference type="NCBI Taxonomy" id="2594913"/>
    <lineage>
        <taxon>Bacteria</taxon>
        <taxon>Bacillati</taxon>
        <taxon>Actinomycetota</taxon>
        <taxon>Actinomycetes</taxon>
        <taxon>Mycobacteriales</taxon>
        <taxon>Corynebacteriaceae</taxon>
        <taxon>Corynebacterium</taxon>
    </lineage>
</organism>
<dbReference type="RefSeq" id="WP_144773329.1">
    <property type="nucleotide sequence ID" value="NZ_JALXKV010000016.1"/>
</dbReference>
<accession>A0A6C1TWB3</accession>
<dbReference type="Pfam" id="PF17249">
    <property type="entry name" value="DUF5318"/>
    <property type="match status" value="1"/>
</dbReference>
<sequence>MKSVFVYSREVSHEWRRRTILKDYAAGRLTLEEVCDADFLLRAAAEHHGVDAARPCPICARDMREVKWIHGENLGRRSGTARSSEEIDRIVSEVGPVSVHVVEVCPHCRWNHLLREVTAFPVV</sequence>
<dbReference type="OrthoDB" id="3531406at2"/>
<evidence type="ECO:0008006" key="3">
    <source>
        <dbReference type="Google" id="ProtNLM"/>
    </source>
</evidence>
<dbReference type="EMBL" id="RXIR01000014">
    <property type="protein sequence ID" value="TVS28200.1"/>
    <property type="molecule type" value="Genomic_DNA"/>
</dbReference>
<evidence type="ECO:0000313" key="1">
    <source>
        <dbReference type="EMBL" id="TVS28200.1"/>
    </source>
</evidence>
<dbReference type="InterPro" id="IPR035169">
    <property type="entry name" value="DUF5318"/>
</dbReference>
<name>A0A6C1TWB3_9CORY</name>
<comment type="caution">
    <text evidence="1">The sequence shown here is derived from an EMBL/GenBank/DDBJ whole genome shotgun (WGS) entry which is preliminary data.</text>
</comment>
<gene>
    <name evidence="1" type="ORF">EKI59_07425</name>
</gene>
<evidence type="ECO:0000313" key="2">
    <source>
        <dbReference type="Proteomes" id="UP000336646"/>
    </source>
</evidence>
<protein>
    <recommendedName>
        <fullName evidence="3">DUF5318 domain-containing protein</fullName>
    </recommendedName>
</protein>
<dbReference type="AlphaFoldDB" id="A0A6C1TWB3"/>
<dbReference type="Proteomes" id="UP000336646">
    <property type="component" value="Unassembled WGS sequence"/>
</dbReference>
<reference evidence="1 2" key="1">
    <citation type="submission" date="2018-12" db="EMBL/GenBank/DDBJ databases">
        <title>Corynebacterium sanguinis sp. nov., a clinically-associated and environmental corynebacterium.</title>
        <authorList>
            <person name="Gonzales-Siles L."/>
            <person name="Jaen-Luchoro D."/>
            <person name="Cardew S."/>
            <person name="Inganas E."/>
            <person name="Ohlen M."/>
            <person name="Jensie-Markopolous S."/>
            <person name="Pinyeiro-Iglesias B."/>
            <person name="Molin K."/>
            <person name="Skovbjerg S."/>
            <person name="Svensson-Stadler L."/>
            <person name="Funke G."/>
            <person name="Moore E.R.B."/>
        </authorList>
    </citation>
    <scope>NUCLEOTIDE SEQUENCE [LARGE SCALE GENOMIC DNA]</scope>
    <source>
        <strain evidence="1 2">58734</strain>
    </source>
</reference>